<feature type="chain" id="PRO_5004928982" description="NET domain-containing protein" evidence="5">
    <location>
        <begin position="19"/>
        <end position="440"/>
    </location>
</feature>
<dbReference type="EMBL" id="KE346255">
    <property type="protein sequence ID" value="EXC31410.1"/>
    <property type="molecule type" value="Genomic_DNA"/>
</dbReference>
<dbReference type="STRING" id="981085.W9S8M9"/>
<evidence type="ECO:0000256" key="2">
    <source>
        <dbReference type="ARBA" id="ARBA00023163"/>
    </source>
</evidence>
<feature type="compositionally biased region" description="Polar residues" evidence="3">
    <location>
        <begin position="285"/>
        <end position="304"/>
    </location>
</feature>
<dbReference type="InterPro" id="IPR027353">
    <property type="entry name" value="NET_dom"/>
</dbReference>
<feature type="signal peptide" evidence="5">
    <location>
        <begin position="1"/>
        <end position="18"/>
    </location>
</feature>
<dbReference type="InterPro" id="IPR038336">
    <property type="entry name" value="NET_sf"/>
</dbReference>
<accession>W9S8M9</accession>
<name>W9S8M9_9ROSA</name>
<keyword evidence="4" id="KW-1133">Transmembrane helix</keyword>
<organism evidence="7 8">
    <name type="scientific">Morus notabilis</name>
    <dbReference type="NCBI Taxonomy" id="981085"/>
    <lineage>
        <taxon>Eukaryota</taxon>
        <taxon>Viridiplantae</taxon>
        <taxon>Streptophyta</taxon>
        <taxon>Embryophyta</taxon>
        <taxon>Tracheophyta</taxon>
        <taxon>Spermatophyta</taxon>
        <taxon>Magnoliopsida</taxon>
        <taxon>eudicotyledons</taxon>
        <taxon>Gunneridae</taxon>
        <taxon>Pentapetalae</taxon>
        <taxon>rosids</taxon>
        <taxon>fabids</taxon>
        <taxon>Rosales</taxon>
        <taxon>Moraceae</taxon>
        <taxon>Moreae</taxon>
        <taxon>Morus</taxon>
    </lineage>
</organism>
<evidence type="ECO:0000256" key="3">
    <source>
        <dbReference type="SAM" id="MobiDB-lite"/>
    </source>
</evidence>
<evidence type="ECO:0000313" key="7">
    <source>
        <dbReference type="EMBL" id="EXC31410.1"/>
    </source>
</evidence>
<feature type="domain" description="NET" evidence="6">
    <location>
        <begin position="359"/>
        <end position="440"/>
    </location>
</feature>
<reference evidence="8" key="1">
    <citation type="submission" date="2013-01" db="EMBL/GenBank/DDBJ databases">
        <title>Draft Genome Sequence of a Mulberry Tree, Morus notabilis C.K. Schneid.</title>
        <authorList>
            <person name="He N."/>
            <person name="Zhao S."/>
        </authorList>
    </citation>
    <scope>NUCLEOTIDE SEQUENCE</scope>
</reference>
<dbReference type="Proteomes" id="UP000030645">
    <property type="component" value="Unassembled WGS sequence"/>
</dbReference>
<dbReference type="eggNOG" id="ENOG502RUXN">
    <property type="taxonomic scope" value="Eukaryota"/>
</dbReference>
<proteinExistence type="predicted"/>
<gene>
    <name evidence="7" type="ORF">L484_017693</name>
</gene>
<keyword evidence="2" id="KW-0804">Transcription</keyword>
<dbReference type="Pfam" id="PF17035">
    <property type="entry name" value="BET"/>
    <property type="match status" value="1"/>
</dbReference>
<keyword evidence="8" id="KW-1185">Reference proteome</keyword>
<dbReference type="Gene3D" id="1.20.1270.220">
    <property type="match status" value="1"/>
</dbReference>
<evidence type="ECO:0000259" key="6">
    <source>
        <dbReference type="PROSITE" id="PS51525"/>
    </source>
</evidence>
<evidence type="ECO:0000256" key="4">
    <source>
        <dbReference type="SAM" id="Phobius"/>
    </source>
</evidence>
<keyword evidence="1" id="KW-0805">Transcription regulation</keyword>
<evidence type="ECO:0000256" key="5">
    <source>
        <dbReference type="SAM" id="SignalP"/>
    </source>
</evidence>
<dbReference type="PANTHER" id="PTHR45926">
    <property type="entry name" value="OSJNBA0053K19.4 PROTEIN"/>
    <property type="match status" value="1"/>
</dbReference>
<dbReference type="AlphaFoldDB" id="W9S8M9"/>
<protein>
    <recommendedName>
        <fullName evidence="6">NET domain-containing protein</fullName>
    </recommendedName>
</protein>
<feature type="region of interest" description="Disordered" evidence="3">
    <location>
        <begin position="246"/>
        <end position="316"/>
    </location>
</feature>
<dbReference type="PROSITE" id="PS51525">
    <property type="entry name" value="NET"/>
    <property type="match status" value="1"/>
</dbReference>
<evidence type="ECO:0000256" key="1">
    <source>
        <dbReference type="ARBA" id="ARBA00023015"/>
    </source>
</evidence>
<keyword evidence="4" id="KW-0812">Transmembrane</keyword>
<feature type="transmembrane region" description="Helical" evidence="4">
    <location>
        <begin position="105"/>
        <end position="126"/>
    </location>
</feature>
<sequence length="440" mass="48937">MVVVVVVVIANIARDGVSAPTASGQHSNINVLAVISGGLETGDCFCMQVSGHVGTVRFGSAWRCRAEKTFVGGDFLRSFWIVEAIEVGRGFVRPLSALYVHLAKIIINNFLIIIILFFFFSALSILELPRSPINELFDSTKALFVMSKDSKALGVSEERNRDGPDYFGYYTCQVKELLSEDENCPPLTSQTPELPGRGFDEVKGDSLFSNGIGIKLSDFKREKLKTLLQQSAVVLNAEANEMQGSVIQTSGVQTQRRKKSLSRLSGAESEDDKGQPPSKKLKLCSSYTSTSLPRLSSAQKNSACRDNAEAAGPEESKVNDDLKFILENDSDEIDKMMMKLSDELSAKLGHMQQQLETLLDDAMSTCRPMTFAEKKQLQKMIKALPRENLDRVAELVKRGKRGDEKSDDDIHVDLEKENIVTLWRLYYYVRAIEKARKLSL</sequence>
<keyword evidence="5" id="KW-0732">Signal</keyword>
<keyword evidence="4" id="KW-0472">Membrane</keyword>
<evidence type="ECO:0000313" key="8">
    <source>
        <dbReference type="Proteomes" id="UP000030645"/>
    </source>
</evidence>